<dbReference type="STRING" id="318479.A0A0N4UE30"/>
<evidence type="ECO:0000313" key="2">
    <source>
        <dbReference type="EMBL" id="VDN50683.1"/>
    </source>
</evidence>
<evidence type="ECO:0000313" key="3">
    <source>
        <dbReference type="Proteomes" id="UP000038040"/>
    </source>
</evidence>
<evidence type="ECO:0000313" key="5">
    <source>
        <dbReference type="WBParaSite" id="DME_0000561101-mRNA-1"/>
    </source>
</evidence>
<reference evidence="2 4" key="2">
    <citation type="submission" date="2018-11" db="EMBL/GenBank/DDBJ databases">
        <authorList>
            <consortium name="Pathogen Informatics"/>
        </authorList>
    </citation>
    <scope>NUCLEOTIDE SEQUENCE [LARGE SCALE GENOMIC DNA]</scope>
</reference>
<proteinExistence type="predicted"/>
<dbReference type="WBParaSite" id="DME_0000561101-mRNA-1">
    <property type="protein sequence ID" value="DME_0000561101-mRNA-1"/>
    <property type="gene ID" value="DME_0000561101"/>
</dbReference>
<dbReference type="InterPro" id="IPR048941">
    <property type="entry name" value="ATG1-like_MIT2"/>
</dbReference>
<reference evidence="5" key="1">
    <citation type="submission" date="2017-02" db="UniProtKB">
        <authorList>
            <consortium name="WormBaseParasite"/>
        </authorList>
    </citation>
    <scope>IDENTIFICATION</scope>
</reference>
<feature type="domain" description="ATG1-like MIT" evidence="1">
    <location>
        <begin position="89"/>
        <end position="161"/>
    </location>
</feature>
<keyword evidence="4" id="KW-1185">Reference proteome</keyword>
<name>A0A0N4UE30_DRAME</name>
<dbReference type="Pfam" id="PF21127">
    <property type="entry name" value="ATG1-like_MIT2"/>
    <property type="match status" value="1"/>
</dbReference>
<sequence length="172" mass="19532">MVTAIQSSKKKESDVYRRAEQLVIYVRALHMLSSALLLAQRQISDESLLPSSNVQYIINQLNEKYHSCLLRSQELVSLGLPGHDPAMAVISAERIMYKHAIELCQSAALDELFGKSHLCSQRYQTAYMMFHTLSEQVSSEADKLILSKYKNAVEKRLRILERQGHVQAIPSI</sequence>
<dbReference type="OrthoDB" id="346907at2759"/>
<dbReference type="AlphaFoldDB" id="A0A0N4UE30"/>
<evidence type="ECO:0000259" key="1">
    <source>
        <dbReference type="Pfam" id="PF21127"/>
    </source>
</evidence>
<protein>
    <submittedName>
        <fullName evidence="5">DUF3543 domain-containing protein</fullName>
    </submittedName>
</protein>
<organism evidence="3 5">
    <name type="scientific">Dracunculus medinensis</name>
    <name type="common">Guinea worm</name>
    <dbReference type="NCBI Taxonomy" id="318479"/>
    <lineage>
        <taxon>Eukaryota</taxon>
        <taxon>Metazoa</taxon>
        <taxon>Ecdysozoa</taxon>
        <taxon>Nematoda</taxon>
        <taxon>Chromadorea</taxon>
        <taxon>Rhabditida</taxon>
        <taxon>Spirurina</taxon>
        <taxon>Dracunculoidea</taxon>
        <taxon>Dracunculidae</taxon>
        <taxon>Dracunculus</taxon>
    </lineage>
</organism>
<dbReference type="EMBL" id="UYYG01000006">
    <property type="protein sequence ID" value="VDN50683.1"/>
    <property type="molecule type" value="Genomic_DNA"/>
</dbReference>
<dbReference type="Proteomes" id="UP000038040">
    <property type="component" value="Unplaced"/>
</dbReference>
<evidence type="ECO:0000313" key="4">
    <source>
        <dbReference type="Proteomes" id="UP000274756"/>
    </source>
</evidence>
<gene>
    <name evidence="2" type="ORF">DME_LOCUS656</name>
</gene>
<accession>A0A0N4UE30</accession>
<dbReference type="Proteomes" id="UP000274756">
    <property type="component" value="Unassembled WGS sequence"/>
</dbReference>